<feature type="region of interest" description="Disordered" evidence="1">
    <location>
        <begin position="385"/>
        <end position="439"/>
    </location>
</feature>
<evidence type="ECO:0000313" key="2">
    <source>
        <dbReference type="EMBL" id="CAE0719340.1"/>
    </source>
</evidence>
<accession>A0A7S4EKQ1</accession>
<protein>
    <submittedName>
        <fullName evidence="2">Uncharacterized protein</fullName>
    </submittedName>
</protein>
<feature type="compositionally biased region" description="Polar residues" evidence="1">
    <location>
        <begin position="108"/>
        <end position="123"/>
    </location>
</feature>
<name>A0A7S4EKQ1_9STRA</name>
<feature type="compositionally biased region" description="Basic residues" evidence="1">
    <location>
        <begin position="665"/>
        <end position="674"/>
    </location>
</feature>
<proteinExistence type="predicted"/>
<feature type="compositionally biased region" description="Basic and acidic residues" evidence="1">
    <location>
        <begin position="478"/>
        <end position="495"/>
    </location>
</feature>
<sequence>MTIMHQQAMHSSIPGTRNNSSTGVGRSLPVGDDDVPTGRYQQQHQQQQQHHRRKTINRGRRISNNTLDKDIDEEFLLDISAPPPPPSTRRNWNNQNNNGNSSSSSINKQYQLPPSPRDSNLSSPRRLHLQQQQQRRTPQQQQQQFNFHEQQNPQISSPKQQQHHHHQPKDTSNDSSVPRYQNPNDSPRTPTRTKKKISTPTSTSRPLKTPSPRNSNSNSKGAEYGSRLVSFHQVMLENIEKEALLIRRQGSFGMIQQQTKTNQADNNSDPSSNDPDGGARAAPGRTTLATPSPRNNRRRSFEHERHGNNGNGVESLLKETMNDISSAAASTMKTLQSAIQHTKERASSAAAGSNDHNRVVAAVAPIACVSINAAAFQDDFAFVNDDDKISNTPTNNTTSGYGENNEKNPQRLRSGNRRTAAGASLPAAEYSTLPKSSSGTELMKRMHDVFKKVVVDATTSATGDSDGASRNYHNNDIVQRRNDRGDRRGDEENNKSDWGVGNILANGFGWDGEEEDDEDQRSRATYDTWDDENSVLRRLGSWGTINSQYTAGTAGTAATFGTLATYDTEGGPSVVGPVSAAVAAASAAKLAGTEGGGKPGVVMSNRDQPRNGEQLIVSGTHYKSSKQEVLHDDNGQRIDPLLVEARALKKQQYQSQNEGGSLPKAKTRKRRERRKKVVRFDYPPIKSLRQYTRPDPEDLPKLFFTEDELDQIEDDRYSTMSTDDIEIVAVSSKEAPSTNSAHHEGNRNNNYNHKTAVAGRRKKISGTAAPPVDYEPGCKPVKGRHGTPIRRRPHGGNDDSNREGGTNAASSSGQKPSSPRRLVKGVQIYLRERSTGA</sequence>
<feature type="compositionally biased region" description="Polar residues" evidence="1">
    <location>
        <begin position="173"/>
        <end position="185"/>
    </location>
</feature>
<feature type="compositionally biased region" description="Polar residues" evidence="1">
    <location>
        <begin position="390"/>
        <end position="402"/>
    </location>
</feature>
<feature type="compositionally biased region" description="Low complexity" evidence="1">
    <location>
        <begin position="129"/>
        <end position="154"/>
    </location>
</feature>
<dbReference type="EMBL" id="HBIX01016735">
    <property type="protein sequence ID" value="CAE0719340.1"/>
    <property type="molecule type" value="Transcribed_RNA"/>
</dbReference>
<feature type="region of interest" description="Disordered" evidence="1">
    <location>
        <begin position="650"/>
        <end position="674"/>
    </location>
</feature>
<organism evidence="2">
    <name type="scientific">Pseudo-nitzschia australis</name>
    <dbReference type="NCBI Taxonomy" id="44445"/>
    <lineage>
        <taxon>Eukaryota</taxon>
        <taxon>Sar</taxon>
        <taxon>Stramenopiles</taxon>
        <taxon>Ochrophyta</taxon>
        <taxon>Bacillariophyta</taxon>
        <taxon>Bacillariophyceae</taxon>
        <taxon>Bacillariophycidae</taxon>
        <taxon>Bacillariales</taxon>
        <taxon>Bacillariaceae</taxon>
        <taxon>Pseudo-nitzschia</taxon>
    </lineage>
</organism>
<feature type="region of interest" description="Disordered" evidence="1">
    <location>
        <begin position="460"/>
        <end position="524"/>
    </location>
</feature>
<dbReference type="AlphaFoldDB" id="A0A7S4EKQ1"/>
<evidence type="ECO:0000256" key="1">
    <source>
        <dbReference type="SAM" id="MobiDB-lite"/>
    </source>
</evidence>
<feature type="region of interest" description="Disordered" evidence="1">
    <location>
        <begin position="1"/>
        <end position="223"/>
    </location>
</feature>
<feature type="compositionally biased region" description="Low complexity" evidence="1">
    <location>
        <begin position="265"/>
        <end position="276"/>
    </location>
</feature>
<reference evidence="2" key="1">
    <citation type="submission" date="2021-01" db="EMBL/GenBank/DDBJ databases">
        <authorList>
            <person name="Corre E."/>
            <person name="Pelletier E."/>
            <person name="Niang G."/>
            <person name="Scheremetjew M."/>
            <person name="Finn R."/>
            <person name="Kale V."/>
            <person name="Holt S."/>
            <person name="Cochrane G."/>
            <person name="Meng A."/>
            <person name="Brown T."/>
            <person name="Cohen L."/>
        </authorList>
    </citation>
    <scope>NUCLEOTIDE SEQUENCE</scope>
    <source>
        <strain evidence="2">10249 10 AB</strain>
    </source>
</reference>
<feature type="compositionally biased region" description="Basic residues" evidence="1">
    <location>
        <begin position="49"/>
        <end position="61"/>
    </location>
</feature>
<feature type="compositionally biased region" description="Polar residues" evidence="1">
    <location>
        <begin position="803"/>
        <end position="817"/>
    </location>
</feature>
<gene>
    <name evidence="2" type="ORF">PAUS00366_LOCUS12094</name>
</gene>
<feature type="compositionally biased region" description="Basic residues" evidence="1">
    <location>
        <begin position="781"/>
        <end position="794"/>
    </location>
</feature>
<feature type="region of interest" description="Disordered" evidence="1">
    <location>
        <begin position="730"/>
        <end position="837"/>
    </location>
</feature>
<feature type="region of interest" description="Disordered" evidence="1">
    <location>
        <begin position="259"/>
        <end position="314"/>
    </location>
</feature>
<feature type="compositionally biased region" description="Low complexity" evidence="1">
    <location>
        <begin position="91"/>
        <end position="107"/>
    </location>
</feature>
<feature type="compositionally biased region" description="Polar residues" evidence="1">
    <location>
        <begin position="211"/>
        <end position="220"/>
    </location>
</feature>
<feature type="compositionally biased region" description="Polar residues" evidence="1">
    <location>
        <begin position="1"/>
        <end position="24"/>
    </location>
</feature>